<gene>
    <name evidence="1" type="ORF">I540_3178</name>
</gene>
<protein>
    <submittedName>
        <fullName evidence="1">Uncharacterized protein</fullName>
    </submittedName>
</protein>
<reference evidence="1 2" key="1">
    <citation type="submission" date="2013-12" db="EMBL/GenBank/DDBJ databases">
        <authorList>
            <person name="Zelazny A."/>
            <person name="Olivier K."/>
            <person name="Holland S."/>
            <person name="Lenaerts A."/>
            <person name="Ordway D."/>
            <person name="DeGroote M.A."/>
            <person name="Parker T."/>
            <person name="Sizemore C."/>
            <person name="Tallon L.J."/>
            <person name="Sadzewicz L.K."/>
            <person name="Sengamalay N."/>
            <person name="Fraser C.M."/>
            <person name="Hine E."/>
            <person name="Shefchek K.A."/>
            <person name="Das S.P."/>
            <person name="Tettelin H."/>
        </authorList>
    </citation>
    <scope>NUCLEOTIDE SEQUENCE [LARGE SCALE GENOMIC DNA]</scope>
    <source>
        <strain evidence="1 2">1513</strain>
    </source>
</reference>
<proteinExistence type="predicted"/>
<name>X8DV86_9MYCO</name>
<organism evidence="1 2">
    <name type="scientific">Mycobacteroides abscessus subsp. bolletii 1513</name>
    <dbReference type="NCBI Taxonomy" id="1299321"/>
    <lineage>
        <taxon>Bacteria</taxon>
        <taxon>Bacillati</taxon>
        <taxon>Actinomycetota</taxon>
        <taxon>Actinomycetes</taxon>
        <taxon>Mycobacteriales</taxon>
        <taxon>Mycobacteriaceae</taxon>
        <taxon>Mycobacteroides</taxon>
        <taxon>Mycobacteroides abscessus</taxon>
    </lineage>
</organism>
<sequence>MSHYQHVSIATLGIMHVMCMHAQTRAHIQAIAFNQRQDGE</sequence>
<evidence type="ECO:0000313" key="1">
    <source>
        <dbReference type="EMBL" id="EUA71906.1"/>
    </source>
</evidence>
<accession>X8DV86</accession>
<evidence type="ECO:0000313" key="2">
    <source>
        <dbReference type="Proteomes" id="UP000023351"/>
    </source>
</evidence>
<dbReference type="PATRIC" id="fig|1299321.3.peg.3049"/>
<dbReference type="AlphaFoldDB" id="X8DV86"/>
<dbReference type="Proteomes" id="UP000023351">
    <property type="component" value="Unassembled WGS sequence"/>
</dbReference>
<dbReference type="EMBL" id="JAOJ01000002">
    <property type="protein sequence ID" value="EUA71906.1"/>
    <property type="molecule type" value="Genomic_DNA"/>
</dbReference>
<comment type="caution">
    <text evidence="1">The sequence shown here is derived from an EMBL/GenBank/DDBJ whole genome shotgun (WGS) entry which is preliminary data.</text>
</comment>